<evidence type="ECO:0000313" key="8">
    <source>
        <dbReference type="Proteomes" id="UP000214688"/>
    </source>
</evidence>
<dbReference type="PRINTS" id="PR00368">
    <property type="entry name" value="FADPNR"/>
</dbReference>
<organism evidence="7 8">
    <name type="scientific">Tumebacillus algifaecis</name>
    <dbReference type="NCBI Taxonomy" id="1214604"/>
    <lineage>
        <taxon>Bacteria</taxon>
        <taxon>Bacillati</taxon>
        <taxon>Bacillota</taxon>
        <taxon>Bacilli</taxon>
        <taxon>Bacillales</taxon>
        <taxon>Alicyclobacillaceae</taxon>
        <taxon>Tumebacillus</taxon>
    </lineage>
</organism>
<dbReference type="PANTHER" id="PTHR42913">
    <property type="entry name" value="APOPTOSIS-INDUCING FACTOR 1"/>
    <property type="match status" value="1"/>
</dbReference>
<dbReference type="AlphaFoldDB" id="A0A223D4E7"/>
<dbReference type="OrthoDB" id="9781621at2"/>
<dbReference type="KEGG" id="tab:CIG75_16015"/>
<dbReference type="InterPro" id="IPR036188">
    <property type="entry name" value="FAD/NAD-bd_sf"/>
</dbReference>
<feature type="domain" description="FAD/NAD(P)-binding" evidence="6">
    <location>
        <begin position="3"/>
        <end position="318"/>
    </location>
</feature>
<dbReference type="PRINTS" id="PR00411">
    <property type="entry name" value="PNDRDTASEI"/>
</dbReference>
<keyword evidence="5" id="KW-0560">Oxidoreductase</keyword>
<protein>
    <recommendedName>
        <fullName evidence="6">FAD/NAD(P)-binding domain-containing protein</fullName>
    </recommendedName>
</protein>
<evidence type="ECO:0000256" key="3">
    <source>
        <dbReference type="ARBA" id="ARBA00022630"/>
    </source>
</evidence>
<dbReference type="Gene3D" id="3.50.50.100">
    <property type="match status" value="1"/>
</dbReference>
<dbReference type="PANTHER" id="PTHR42913:SF3">
    <property type="entry name" value="64 KDA MITOCHONDRIAL NADH DEHYDROGENASE (EUROFUNG)"/>
    <property type="match status" value="1"/>
</dbReference>
<dbReference type="InterPro" id="IPR023753">
    <property type="entry name" value="FAD/NAD-binding_dom"/>
</dbReference>
<dbReference type="Proteomes" id="UP000214688">
    <property type="component" value="Chromosome"/>
</dbReference>
<evidence type="ECO:0000256" key="5">
    <source>
        <dbReference type="ARBA" id="ARBA00023002"/>
    </source>
</evidence>
<gene>
    <name evidence="7" type="ORF">CIG75_16015</name>
</gene>
<evidence type="ECO:0000256" key="2">
    <source>
        <dbReference type="ARBA" id="ARBA00005272"/>
    </source>
</evidence>
<keyword evidence="4" id="KW-0274">FAD</keyword>
<comment type="similarity">
    <text evidence="2">Belongs to the NADH dehydrogenase family.</text>
</comment>
<accession>A0A223D4E7</accession>
<dbReference type="GO" id="GO:0003955">
    <property type="term" value="F:NAD(P)H dehydrogenase (quinone) activity"/>
    <property type="evidence" value="ECO:0007669"/>
    <property type="project" value="TreeGrafter"/>
</dbReference>
<dbReference type="Pfam" id="PF07992">
    <property type="entry name" value="Pyr_redox_2"/>
    <property type="match status" value="1"/>
</dbReference>
<evidence type="ECO:0000259" key="6">
    <source>
        <dbReference type="Pfam" id="PF07992"/>
    </source>
</evidence>
<sequence length="389" mass="42415">MAKKVVILGAGYAGLVCALELNKLTTAQEVEIILVNKHDYHQLVTQLHEPAVGAKEQKDVTVSINSILGAKKIKFVQDVVVSIDKAAQEVTLEHNKLSYDYLVVALGSETEYFGIPGLKEYSFTLKSVNQANRIREHIEDCLKSYNQDKKDSKLTFVVGGAGFTGIELVGELADMLPKLAAQYNVPKDKIKLINVEAAPMILPGFDEELVAIAKKSLEARGVKFIIGTPVVQVEPGVVHLKTGDTISSDTMIWTGGVRGIPVVAESGFQTEPRGRAKVDEYMRALDEKNVWIIGDSCFVLAPNGRPYPPTAQISTQMGENAAVNIYSSMKHIKLEKFNPVLLGAVASLGRKEAIGSLGKKMKATGWLAYRVKDASKYRYLAKIGALLKS</sequence>
<dbReference type="GO" id="GO:0019646">
    <property type="term" value="P:aerobic electron transport chain"/>
    <property type="evidence" value="ECO:0007669"/>
    <property type="project" value="TreeGrafter"/>
</dbReference>
<dbReference type="RefSeq" id="WP_094237536.1">
    <property type="nucleotide sequence ID" value="NZ_CP022657.1"/>
</dbReference>
<evidence type="ECO:0000256" key="1">
    <source>
        <dbReference type="ARBA" id="ARBA00001974"/>
    </source>
</evidence>
<evidence type="ECO:0000256" key="4">
    <source>
        <dbReference type="ARBA" id="ARBA00022827"/>
    </source>
</evidence>
<dbReference type="SUPFAM" id="SSF51905">
    <property type="entry name" value="FAD/NAD(P)-binding domain"/>
    <property type="match status" value="2"/>
</dbReference>
<dbReference type="EMBL" id="CP022657">
    <property type="protein sequence ID" value="ASS76303.1"/>
    <property type="molecule type" value="Genomic_DNA"/>
</dbReference>
<keyword evidence="3" id="KW-0285">Flavoprotein</keyword>
<proteinExistence type="inferred from homology"/>
<name>A0A223D4E7_9BACL</name>
<dbReference type="InterPro" id="IPR051169">
    <property type="entry name" value="NADH-Q_oxidoreductase"/>
</dbReference>
<keyword evidence="8" id="KW-1185">Reference proteome</keyword>
<evidence type="ECO:0000313" key="7">
    <source>
        <dbReference type="EMBL" id="ASS76303.1"/>
    </source>
</evidence>
<comment type="cofactor">
    <cofactor evidence="1">
        <name>FAD</name>
        <dbReference type="ChEBI" id="CHEBI:57692"/>
    </cofactor>
</comment>
<reference evidence="7 8" key="1">
    <citation type="journal article" date="2015" name="Int. J. Syst. Evol. Microbiol.">
        <title>Tumebacillus algifaecis sp. nov., isolated from decomposing algal scum.</title>
        <authorList>
            <person name="Wu Y.F."/>
            <person name="Zhang B."/>
            <person name="Xing P."/>
            <person name="Wu Q.L."/>
            <person name="Liu S.J."/>
        </authorList>
    </citation>
    <scope>NUCLEOTIDE SEQUENCE [LARGE SCALE GENOMIC DNA]</scope>
    <source>
        <strain evidence="7 8">THMBR28</strain>
    </source>
</reference>